<dbReference type="GeneID" id="104788466"/>
<dbReference type="Proteomes" id="UP000694864">
    <property type="component" value="Chromosome 5"/>
</dbReference>
<name>A0ABM0Z9Y6_CAMSA</name>
<dbReference type="PANTHER" id="PTHR33978">
    <property type="entry name" value="SERINE/THREONINE-KINASE"/>
    <property type="match status" value="1"/>
</dbReference>
<reference evidence="2" key="2">
    <citation type="submission" date="2025-08" db="UniProtKB">
        <authorList>
            <consortium name="RefSeq"/>
        </authorList>
    </citation>
    <scope>IDENTIFICATION</scope>
    <source>
        <tissue evidence="2">Leaf</tissue>
    </source>
</reference>
<dbReference type="PANTHER" id="PTHR33978:SF18">
    <property type="entry name" value="OS01G0656300 PROTEIN"/>
    <property type="match status" value="1"/>
</dbReference>
<evidence type="ECO:0000313" key="2">
    <source>
        <dbReference type="RefSeq" id="XP_010512526.1"/>
    </source>
</evidence>
<sequence length="146" mass="16499">MKHTTTEKTNNIMVVEDDHNDRILWDCGSPLYDSYELVSLTHIIERHFMSIPSLAGTGKMFCSSRTPSDLGEKSNRAASTVVDLCCSSNSTASKLLWGVFQTKWWKKRSKNAETVVDNHKKKKKNLFCRILSGIRIPTTRSGSSKM</sequence>
<keyword evidence="1" id="KW-1185">Reference proteome</keyword>
<dbReference type="RefSeq" id="XP_010512526.1">
    <property type="nucleotide sequence ID" value="XM_010514224.1"/>
</dbReference>
<gene>
    <name evidence="2" type="primary">LOC104788466</name>
</gene>
<protein>
    <submittedName>
        <fullName evidence="2">Uncharacterized protein LOC104788466</fullName>
    </submittedName>
</protein>
<organism evidence="1 2">
    <name type="scientific">Camelina sativa</name>
    <name type="common">False flax</name>
    <name type="synonym">Myagrum sativum</name>
    <dbReference type="NCBI Taxonomy" id="90675"/>
    <lineage>
        <taxon>Eukaryota</taxon>
        <taxon>Viridiplantae</taxon>
        <taxon>Streptophyta</taxon>
        <taxon>Embryophyta</taxon>
        <taxon>Tracheophyta</taxon>
        <taxon>Spermatophyta</taxon>
        <taxon>Magnoliopsida</taxon>
        <taxon>eudicotyledons</taxon>
        <taxon>Gunneridae</taxon>
        <taxon>Pentapetalae</taxon>
        <taxon>rosids</taxon>
        <taxon>malvids</taxon>
        <taxon>Brassicales</taxon>
        <taxon>Brassicaceae</taxon>
        <taxon>Camelineae</taxon>
        <taxon>Camelina</taxon>
    </lineage>
</organism>
<accession>A0ABM0Z9Y6</accession>
<proteinExistence type="predicted"/>
<evidence type="ECO:0000313" key="1">
    <source>
        <dbReference type="Proteomes" id="UP000694864"/>
    </source>
</evidence>
<reference evidence="1" key="1">
    <citation type="journal article" date="2014" name="Nat. Commun.">
        <title>The emerging biofuel crop Camelina sativa retains a highly undifferentiated hexaploid genome structure.</title>
        <authorList>
            <person name="Kagale S."/>
            <person name="Koh C."/>
            <person name="Nixon J."/>
            <person name="Bollina V."/>
            <person name="Clarke W.E."/>
            <person name="Tuteja R."/>
            <person name="Spillane C."/>
            <person name="Robinson S.J."/>
            <person name="Links M.G."/>
            <person name="Clarke C."/>
            <person name="Higgins E.E."/>
            <person name="Huebert T."/>
            <person name="Sharpe A.G."/>
            <person name="Parkin I.A."/>
        </authorList>
    </citation>
    <scope>NUCLEOTIDE SEQUENCE [LARGE SCALE GENOMIC DNA]</scope>
    <source>
        <strain evidence="1">cv. DH55</strain>
    </source>
</reference>